<organism evidence="4 5">
    <name type="scientific">Merdimmobilis hominis</name>
    <dbReference type="NCBI Taxonomy" id="2897707"/>
    <lineage>
        <taxon>Bacteria</taxon>
        <taxon>Bacillati</taxon>
        <taxon>Bacillota</taxon>
        <taxon>Clostridia</taxon>
        <taxon>Eubacteriales</taxon>
        <taxon>Oscillospiraceae</taxon>
        <taxon>Merdimmobilis</taxon>
    </lineage>
</organism>
<dbReference type="SUPFAM" id="SSF51445">
    <property type="entry name" value="(Trans)glycosidases"/>
    <property type="match status" value="1"/>
</dbReference>
<evidence type="ECO:0000259" key="3">
    <source>
        <dbReference type="Pfam" id="PF01055"/>
    </source>
</evidence>
<dbReference type="PANTHER" id="PTHR43863">
    <property type="entry name" value="HYDROLASE, PUTATIVE (AFU_ORTHOLOGUE AFUA_1G03140)-RELATED"/>
    <property type="match status" value="1"/>
</dbReference>
<proteinExistence type="inferred from homology"/>
<dbReference type="EMBL" id="JACJKY010000006">
    <property type="protein sequence ID" value="MBM6920480.1"/>
    <property type="molecule type" value="Genomic_DNA"/>
</dbReference>
<protein>
    <recommendedName>
        <fullName evidence="3">Glycoside hydrolase family 31 TIM barrel domain-containing protein</fullName>
    </recommendedName>
</protein>
<sequence>MSSDILLCQTAKHAVLHSFLKFFYIGPQTNICKALEQADGILEKSNREQENWGRVHDPLNSKASDIVWDYMDRNLFSLGVDAWWLDSTEPSFQIDSSLALLDCSDCYLGKNSRYLNHYAMATSRNIYKHQRSETDEKRVYILTRSGYAGQQAYGASTWIGDIRASWEVFRRQISSLLSFSLSGIPYSTTDIGAFFVSNPSFMEQAYEGGNENEAYRELYTRWFWFGAFSPLFRSHGTDTPREMWFFGEPGSEYYESQLAVSRLRYALMPYIYASAFDVYKNDSTLMRPLVMEFGADERAKIFRIRICSAAVFWSTL</sequence>
<evidence type="ECO:0000256" key="2">
    <source>
        <dbReference type="RuleBase" id="RU361185"/>
    </source>
</evidence>
<evidence type="ECO:0000313" key="5">
    <source>
        <dbReference type="Proteomes" id="UP000774750"/>
    </source>
</evidence>
<feature type="domain" description="Glycoside hydrolase family 31 TIM barrel" evidence="3">
    <location>
        <begin position="30"/>
        <end position="273"/>
    </location>
</feature>
<dbReference type="GO" id="GO:0005975">
    <property type="term" value="P:carbohydrate metabolic process"/>
    <property type="evidence" value="ECO:0007669"/>
    <property type="project" value="InterPro"/>
</dbReference>
<evidence type="ECO:0000256" key="1">
    <source>
        <dbReference type="ARBA" id="ARBA00007806"/>
    </source>
</evidence>
<comment type="caution">
    <text evidence="4">The sequence shown here is derived from an EMBL/GenBank/DDBJ whole genome shotgun (WGS) entry which is preliminary data.</text>
</comment>
<dbReference type="PANTHER" id="PTHR43863:SF2">
    <property type="entry name" value="MALTASE-GLUCOAMYLASE"/>
    <property type="match status" value="1"/>
</dbReference>
<keyword evidence="5" id="KW-1185">Reference proteome</keyword>
<accession>A0A938X607</accession>
<dbReference type="InterPro" id="IPR017853">
    <property type="entry name" value="GH"/>
</dbReference>
<dbReference type="GO" id="GO:0004553">
    <property type="term" value="F:hydrolase activity, hydrolyzing O-glycosyl compounds"/>
    <property type="evidence" value="ECO:0007669"/>
    <property type="project" value="InterPro"/>
</dbReference>
<dbReference type="Gene3D" id="3.20.20.80">
    <property type="entry name" value="Glycosidases"/>
    <property type="match status" value="1"/>
</dbReference>
<keyword evidence="2" id="KW-0326">Glycosidase</keyword>
<dbReference type="Pfam" id="PF01055">
    <property type="entry name" value="Glyco_hydro_31_2nd"/>
    <property type="match status" value="1"/>
</dbReference>
<dbReference type="AlphaFoldDB" id="A0A938X607"/>
<dbReference type="InterPro" id="IPR000322">
    <property type="entry name" value="Glyco_hydro_31_TIM"/>
</dbReference>
<comment type="similarity">
    <text evidence="1 2">Belongs to the glycosyl hydrolase 31 family.</text>
</comment>
<evidence type="ECO:0000313" key="4">
    <source>
        <dbReference type="EMBL" id="MBM6920480.1"/>
    </source>
</evidence>
<reference evidence="4" key="2">
    <citation type="journal article" date="2021" name="Sci. Rep.">
        <title>The distribution of antibiotic resistance genes in chicken gut microbiota commensals.</title>
        <authorList>
            <person name="Juricova H."/>
            <person name="Matiasovicova J."/>
            <person name="Kubasova T."/>
            <person name="Cejkova D."/>
            <person name="Rychlik I."/>
        </authorList>
    </citation>
    <scope>NUCLEOTIDE SEQUENCE</scope>
    <source>
        <strain evidence="4">An559</strain>
    </source>
</reference>
<reference evidence="4" key="1">
    <citation type="submission" date="2020-08" db="EMBL/GenBank/DDBJ databases">
        <authorList>
            <person name="Cejkova D."/>
            <person name="Kubasova T."/>
            <person name="Jahodarova E."/>
            <person name="Rychlik I."/>
        </authorList>
    </citation>
    <scope>NUCLEOTIDE SEQUENCE</scope>
    <source>
        <strain evidence="4">An559</strain>
    </source>
</reference>
<gene>
    <name evidence="4" type="ORF">H6A12_04830</name>
</gene>
<dbReference type="RefSeq" id="WP_204445405.1">
    <property type="nucleotide sequence ID" value="NZ_JACJKY010000006.1"/>
</dbReference>
<dbReference type="Proteomes" id="UP000774750">
    <property type="component" value="Unassembled WGS sequence"/>
</dbReference>
<keyword evidence="2" id="KW-0378">Hydrolase</keyword>
<dbReference type="InterPro" id="IPR051816">
    <property type="entry name" value="Glycosyl_Hydrolase_31"/>
</dbReference>
<name>A0A938X607_9FIRM</name>